<dbReference type="PANTHER" id="PTHR46355:SF1">
    <property type="entry name" value="STING ER EXIT PROTEIN"/>
    <property type="match status" value="1"/>
</dbReference>
<dbReference type="InterPro" id="IPR057965">
    <property type="entry name" value="STEEP1_dom"/>
</dbReference>
<evidence type="ECO:0000256" key="1">
    <source>
        <dbReference type="ARBA" id="ARBA00024205"/>
    </source>
</evidence>
<name>A0A0C3ELN1_9AGAM</name>
<dbReference type="STRING" id="1036808.A0A0C3ELN1"/>
<dbReference type="InParanoid" id="A0A0C3ELN1"/>
<dbReference type="GO" id="GO:0006888">
    <property type="term" value="P:endoplasmic reticulum to Golgi vesicle-mediated transport"/>
    <property type="evidence" value="ECO:0007669"/>
    <property type="project" value="TreeGrafter"/>
</dbReference>
<feature type="domain" description="STEEP1" evidence="2">
    <location>
        <begin position="22"/>
        <end position="135"/>
    </location>
</feature>
<dbReference type="GO" id="GO:0090158">
    <property type="term" value="P:endoplasmic reticulum membrane organization"/>
    <property type="evidence" value="ECO:0007669"/>
    <property type="project" value="TreeGrafter"/>
</dbReference>
<reference evidence="4" key="2">
    <citation type="submission" date="2015-01" db="EMBL/GenBank/DDBJ databases">
        <title>Evolutionary Origins and Diversification of the Mycorrhizal Mutualists.</title>
        <authorList>
            <consortium name="DOE Joint Genome Institute"/>
            <consortium name="Mycorrhizal Genomics Consortium"/>
            <person name="Kohler A."/>
            <person name="Kuo A."/>
            <person name="Nagy L.G."/>
            <person name="Floudas D."/>
            <person name="Copeland A."/>
            <person name="Barry K.W."/>
            <person name="Cichocki N."/>
            <person name="Veneault-Fourrey C."/>
            <person name="LaButti K."/>
            <person name="Lindquist E.A."/>
            <person name="Lipzen A."/>
            <person name="Lundell T."/>
            <person name="Morin E."/>
            <person name="Murat C."/>
            <person name="Riley R."/>
            <person name="Ohm R."/>
            <person name="Sun H."/>
            <person name="Tunlid A."/>
            <person name="Henrissat B."/>
            <person name="Grigoriev I.V."/>
            <person name="Hibbett D.S."/>
            <person name="Martin F."/>
        </authorList>
    </citation>
    <scope>NUCLEOTIDE SEQUENCE [LARGE SCALE GENOMIC DNA]</scope>
    <source>
        <strain evidence="4">Foug A</strain>
    </source>
</reference>
<dbReference type="HOGENOM" id="CLU_099571_2_0_1"/>
<evidence type="ECO:0000259" key="2">
    <source>
        <dbReference type="Pfam" id="PF25809"/>
    </source>
</evidence>
<protein>
    <recommendedName>
        <fullName evidence="2">STEEP1 domain-containing protein</fullName>
    </recommendedName>
</protein>
<dbReference type="Proteomes" id="UP000053989">
    <property type="component" value="Unassembled WGS sequence"/>
</dbReference>
<dbReference type="InterPro" id="IPR029704">
    <property type="entry name" value="STEEP-like"/>
</dbReference>
<reference evidence="3 4" key="1">
    <citation type="submission" date="2014-04" db="EMBL/GenBank/DDBJ databases">
        <authorList>
            <consortium name="DOE Joint Genome Institute"/>
            <person name="Kuo A."/>
            <person name="Kohler A."/>
            <person name="Nagy L.G."/>
            <person name="Floudas D."/>
            <person name="Copeland A."/>
            <person name="Barry K.W."/>
            <person name="Cichocki N."/>
            <person name="Veneault-Fourrey C."/>
            <person name="LaButti K."/>
            <person name="Lindquist E.A."/>
            <person name="Lipzen A."/>
            <person name="Lundell T."/>
            <person name="Morin E."/>
            <person name="Murat C."/>
            <person name="Sun H."/>
            <person name="Tunlid A."/>
            <person name="Henrissat B."/>
            <person name="Grigoriev I.V."/>
            <person name="Hibbett D.S."/>
            <person name="Martin F."/>
            <person name="Nordberg H.P."/>
            <person name="Cantor M.N."/>
            <person name="Hua S.X."/>
        </authorList>
    </citation>
    <scope>NUCLEOTIDE SEQUENCE [LARGE SCALE GENOMIC DNA]</scope>
    <source>
        <strain evidence="3 4">Foug A</strain>
    </source>
</reference>
<gene>
    <name evidence="3" type="ORF">SCLCIDRAFT_13560</name>
</gene>
<dbReference type="OrthoDB" id="418131at2759"/>
<sequence length="158" mass="17124">MPKVVSRSAISTSADAKPTASDVAALRVYYCICGEFILVIEKSLAVFPQRHTDGAYIVRCHDHDSGKGVAFKLNANAAPPVLVERPGGHERQYEFSCPRCNLTVAYQPTPPPAKSGPYLYILKGALTQAQGQVPKDAFEGFEESQMELDGNTVHQGSE</sequence>
<accession>A0A0C3ELN1</accession>
<evidence type="ECO:0000313" key="4">
    <source>
        <dbReference type="Proteomes" id="UP000053989"/>
    </source>
</evidence>
<dbReference type="PANTHER" id="PTHR46355">
    <property type="entry name" value="UPF0428 PROTEIN CXORF56"/>
    <property type="match status" value="1"/>
</dbReference>
<dbReference type="GO" id="GO:0005737">
    <property type="term" value="C:cytoplasm"/>
    <property type="evidence" value="ECO:0007669"/>
    <property type="project" value="GOC"/>
</dbReference>
<evidence type="ECO:0000313" key="3">
    <source>
        <dbReference type="EMBL" id="KIM68821.1"/>
    </source>
</evidence>
<organism evidence="3 4">
    <name type="scientific">Scleroderma citrinum Foug A</name>
    <dbReference type="NCBI Taxonomy" id="1036808"/>
    <lineage>
        <taxon>Eukaryota</taxon>
        <taxon>Fungi</taxon>
        <taxon>Dikarya</taxon>
        <taxon>Basidiomycota</taxon>
        <taxon>Agaricomycotina</taxon>
        <taxon>Agaricomycetes</taxon>
        <taxon>Agaricomycetidae</taxon>
        <taxon>Boletales</taxon>
        <taxon>Sclerodermatineae</taxon>
        <taxon>Sclerodermataceae</taxon>
        <taxon>Scleroderma</taxon>
    </lineage>
</organism>
<dbReference type="Pfam" id="PF25809">
    <property type="entry name" value="STEEP1"/>
    <property type="match status" value="1"/>
</dbReference>
<comment type="similarity">
    <text evidence="1">Belongs to the STEEP1 family.</text>
</comment>
<dbReference type="AlphaFoldDB" id="A0A0C3ELN1"/>
<keyword evidence="4" id="KW-1185">Reference proteome</keyword>
<dbReference type="EMBL" id="KN822008">
    <property type="protein sequence ID" value="KIM68821.1"/>
    <property type="molecule type" value="Genomic_DNA"/>
</dbReference>
<proteinExistence type="inferred from homology"/>